<keyword evidence="3" id="KW-1185">Reference proteome</keyword>
<evidence type="ECO:0000259" key="1">
    <source>
        <dbReference type="Pfam" id="PF08281"/>
    </source>
</evidence>
<dbReference type="Pfam" id="PF08281">
    <property type="entry name" value="Sigma70_r4_2"/>
    <property type="match status" value="1"/>
</dbReference>
<feature type="domain" description="RNA polymerase sigma factor 70 region 4 type 2" evidence="1">
    <location>
        <begin position="135"/>
        <end position="185"/>
    </location>
</feature>
<dbReference type="InterPro" id="IPR032710">
    <property type="entry name" value="NTF2-like_dom_sf"/>
</dbReference>
<dbReference type="SUPFAM" id="SSF88946">
    <property type="entry name" value="Sigma2 domain of RNA polymerase sigma factors"/>
    <property type="match status" value="1"/>
</dbReference>
<dbReference type="Proteomes" id="UP000276603">
    <property type="component" value="Unassembled WGS sequence"/>
</dbReference>
<dbReference type="InterPro" id="IPR013249">
    <property type="entry name" value="RNA_pol_sigma70_r4_t2"/>
</dbReference>
<dbReference type="InterPro" id="IPR013324">
    <property type="entry name" value="RNA_pol_sigma_r3/r4-like"/>
</dbReference>
<dbReference type="PANTHER" id="PTHR30173:SF36">
    <property type="entry name" value="ECF RNA POLYMERASE SIGMA FACTOR SIGJ"/>
    <property type="match status" value="1"/>
</dbReference>
<dbReference type="GO" id="GO:0003677">
    <property type="term" value="F:DNA binding"/>
    <property type="evidence" value="ECO:0007669"/>
    <property type="project" value="InterPro"/>
</dbReference>
<organism evidence="2 3">
    <name type="scientific">Ulvibacterium marinum</name>
    <dbReference type="NCBI Taxonomy" id="2419782"/>
    <lineage>
        <taxon>Bacteria</taxon>
        <taxon>Pseudomonadati</taxon>
        <taxon>Bacteroidota</taxon>
        <taxon>Flavobacteriia</taxon>
        <taxon>Flavobacteriales</taxon>
        <taxon>Flavobacteriaceae</taxon>
        <taxon>Ulvibacterium</taxon>
    </lineage>
</organism>
<proteinExistence type="predicted"/>
<dbReference type="SUPFAM" id="SSF54427">
    <property type="entry name" value="NTF2-like"/>
    <property type="match status" value="1"/>
</dbReference>
<dbReference type="GO" id="GO:0006352">
    <property type="term" value="P:DNA-templated transcription initiation"/>
    <property type="evidence" value="ECO:0007669"/>
    <property type="project" value="InterPro"/>
</dbReference>
<dbReference type="AlphaFoldDB" id="A0A3B0C6Q2"/>
<dbReference type="InterPro" id="IPR013325">
    <property type="entry name" value="RNA_pol_sigma_r2"/>
</dbReference>
<accession>A0A3B0C6Q2</accession>
<dbReference type="NCBIfam" id="TIGR02937">
    <property type="entry name" value="sigma70-ECF"/>
    <property type="match status" value="1"/>
</dbReference>
<name>A0A3B0C6Q2_9FLAO</name>
<dbReference type="InterPro" id="IPR036388">
    <property type="entry name" value="WH-like_DNA-bd_sf"/>
</dbReference>
<dbReference type="CDD" id="cd06171">
    <property type="entry name" value="Sigma70_r4"/>
    <property type="match status" value="1"/>
</dbReference>
<gene>
    <name evidence="2" type="ORF">D7Z94_17480</name>
</gene>
<dbReference type="EMBL" id="RBCJ01000003">
    <property type="protein sequence ID" value="RKN80034.1"/>
    <property type="molecule type" value="Genomic_DNA"/>
</dbReference>
<dbReference type="PANTHER" id="PTHR30173">
    <property type="entry name" value="SIGMA 19 FACTOR"/>
    <property type="match status" value="1"/>
</dbReference>
<dbReference type="InterPro" id="IPR052704">
    <property type="entry name" value="ECF_Sigma-70_Domain"/>
</dbReference>
<dbReference type="Gene3D" id="1.10.10.10">
    <property type="entry name" value="Winged helix-like DNA-binding domain superfamily/Winged helix DNA-binding domain"/>
    <property type="match status" value="1"/>
</dbReference>
<dbReference type="SUPFAM" id="SSF88659">
    <property type="entry name" value="Sigma3 and sigma4 domains of RNA polymerase sigma factors"/>
    <property type="match status" value="1"/>
</dbReference>
<evidence type="ECO:0000313" key="2">
    <source>
        <dbReference type="EMBL" id="RKN80034.1"/>
    </source>
</evidence>
<reference evidence="2 3" key="1">
    <citation type="submission" date="2018-10" db="EMBL/GenBank/DDBJ databases">
        <title>Ulvibacterium marinum gen. nov., sp. nov., a novel marine bacterium of the family Flavobacteriaceae, isolated from a culture of the green alga Ulva prolifera.</title>
        <authorList>
            <person name="Zhang Z."/>
        </authorList>
    </citation>
    <scope>NUCLEOTIDE SEQUENCE [LARGE SCALE GENOMIC DNA]</scope>
    <source>
        <strain evidence="2 3">CCMM003</strain>
    </source>
</reference>
<comment type="caution">
    <text evidence="2">The sequence shown here is derived from an EMBL/GenBank/DDBJ whole genome shotgun (WGS) entry which is preliminary data.</text>
</comment>
<protein>
    <submittedName>
        <fullName evidence="2">Sigma-70 family RNA polymerase sigma factor</fullName>
    </submittedName>
</protein>
<evidence type="ECO:0000313" key="3">
    <source>
        <dbReference type="Proteomes" id="UP000276603"/>
    </source>
</evidence>
<dbReference type="InterPro" id="IPR014284">
    <property type="entry name" value="RNA_pol_sigma-70_dom"/>
</dbReference>
<dbReference type="GO" id="GO:0016987">
    <property type="term" value="F:sigma factor activity"/>
    <property type="evidence" value="ECO:0007669"/>
    <property type="project" value="InterPro"/>
</dbReference>
<sequence>MRVGPYHVRRKEDDSNFFIQNVTFSLTTLSHYWNTKNFDLKNHQNTLFPYAYNILGTVEDAKDAIQDVLAKYQSINPAHIKNEMGYLTKSVINRSINIKNRKAKITMQKVWLPEPISTEKADDNLIGEEILSYSLLVLFEKLTTRERAVFILKEAFDYSHKEIAETIGISIENSRKLLSRGKLKLGAHKTSSPKNYSAVPSPHMENYIHAIKNGEVKLLGEMLSEDVALSADGGKDIKVIRELTTGKMATSNLLFYVFKTYQKSLSIEVSEVNHQPALLFFDGDILINCQVFEFENSKIRHIYAVIDPNKLKTFFR</sequence>